<reference evidence="1 2" key="1">
    <citation type="submission" date="2018-11" db="EMBL/GenBank/DDBJ databases">
        <title>Genome sequencing and assembly of Clostridium tagluense strain A121.</title>
        <authorList>
            <person name="Murakami T."/>
            <person name="Segawa T."/>
            <person name="Shcherbakova V.A."/>
            <person name="Mori H."/>
            <person name="Yoshimura Y."/>
        </authorList>
    </citation>
    <scope>NUCLEOTIDE SEQUENCE [LARGE SCALE GENOMIC DNA]</scope>
    <source>
        <strain evidence="1 2">A121</strain>
    </source>
</reference>
<evidence type="ECO:0000313" key="1">
    <source>
        <dbReference type="EMBL" id="GCD12606.1"/>
    </source>
</evidence>
<gene>
    <name evidence="1" type="ORF">Ctaglu_42290</name>
</gene>
<dbReference type="RefSeq" id="WP_125005433.1">
    <property type="nucleotide sequence ID" value="NZ_BHYK01000037.1"/>
</dbReference>
<protein>
    <submittedName>
        <fullName evidence="1">Uncharacterized protein</fullName>
    </submittedName>
</protein>
<proteinExistence type="predicted"/>
<sequence>MDKSEINVIIEKAKNLKVEISAMGKDDVNENFETLCKILNDLADIKDKMKHIQALIIESFTNYKMDTRYWGAELDTQKKNEIKLVEKLERIIN</sequence>
<dbReference type="Proteomes" id="UP000287872">
    <property type="component" value="Unassembled WGS sequence"/>
</dbReference>
<dbReference type="EMBL" id="BHYK01000037">
    <property type="protein sequence ID" value="GCD12606.1"/>
    <property type="molecule type" value="Genomic_DNA"/>
</dbReference>
<name>A0A401USX5_9CLOT</name>
<dbReference type="AlphaFoldDB" id="A0A401USX5"/>
<organism evidence="1 2">
    <name type="scientific">Clostridium tagluense</name>
    <dbReference type="NCBI Taxonomy" id="360422"/>
    <lineage>
        <taxon>Bacteria</taxon>
        <taxon>Bacillati</taxon>
        <taxon>Bacillota</taxon>
        <taxon>Clostridia</taxon>
        <taxon>Eubacteriales</taxon>
        <taxon>Clostridiaceae</taxon>
        <taxon>Clostridium</taxon>
    </lineage>
</organism>
<evidence type="ECO:0000313" key="2">
    <source>
        <dbReference type="Proteomes" id="UP000287872"/>
    </source>
</evidence>
<accession>A0A401USX5</accession>
<keyword evidence="2" id="KW-1185">Reference proteome</keyword>
<comment type="caution">
    <text evidence="1">The sequence shown here is derived from an EMBL/GenBank/DDBJ whole genome shotgun (WGS) entry which is preliminary data.</text>
</comment>